<dbReference type="InterPro" id="IPR008979">
    <property type="entry name" value="Galactose-bd-like_sf"/>
</dbReference>
<dbReference type="eggNOG" id="COG3537">
    <property type="taxonomic scope" value="Bacteria"/>
</dbReference>
<dbReference type="Pfam" id="PF00754">
    <property type="entry name" value="F5_F8_type_C"/>
    <property type="match status" value="1"/>
</dbReference>
<comment type="caution">
    <text evidence="3">The sequence shown here is derived from an EMBL/GenBank/DDBJ whole genome shotgun (WGS) entry which is preliminary data.</text>
</comment>
<protein>
    <recommendedName>
        <fullName evidence="2">F5/8 type C domain-containing protein</fullName>
    </recommendedName>
</protein>
<reference evidence="3 4" key="1">
    <citation type="submission" date="2006-02" db="EMBL/GenBank/DDBJ databases">
        <authorList>
            <person name="Amann R."/>
            <person name="Ferriera S."/>
            <person name="Johnson J."/>
            <person name="Kravitz S."/>
            <person name="Halpern A."/>
            <person name="Remington K."/>
            <person name="Beeson K."/>
            <person name="Tran B."/>
            <person name="Rogers Y.-H."/>
            <person name="Friedman R."/>
            <person name="Venter J.C."/>
        </authorList>
    </citation>
    <scope>NUCLEOTIDE SEQUENCE [LARGE SCALE GENOMIC DNA]</scope>
    <source>
        <strain evidence="3 4">DSM 3645</strain>
    </source>
</reference>
<dbReference type="Proteomes" id="UP000004358">
    <property type="component" value="Unassembled WGS sequence"/>
</dbReference>
<organism evidence="3 4">
    <name type="scientific">Blastopirellula marina DSM 3645</name>
    <dbReference type="NCBI Taxonomy" id="314230"/>
    <lineage>
        <taxon>Bacteria</taxon>
        <taxon>Pseudomonadati</taxon>
        <taxon>Planctomycetota</taxon>
        <taxon>Planctomycetia</taxon>
        <taxon>Pirellulales</taxon>
        <taxon>Pirellulaceae</taxon>
        <taxon>Blastopirellula</taxon>
    </lineage>
</organism>
<sequence length="705" mass="77634">MARTTAFCICAAVILTSGSTNGAEADRPKNHYSPYPQVANIESGVAWPAGQALPIFATPADRIDAISIQSLTIDEQIAFAALQGYVNRQQPRIYLQNARADEGRDTWAQTSTVALGPLNVFDYRDKYDLLAKYADEVDGLLLYDPSRNAHLRNLASTVAGLNRLLPVTSAMQAQLQRHGIELKVALDLTNLSLSSPLEVYEHLYNHYWEKCEKRLIISARPSRGGDFHHTRDMAAACGAAVVWLDCRVPDERALLEKFFGDMTAGKAIVLGWYATERSGITTASQFGIGTMPADHYVSSTLFSGGDHRIQIPAVPPKPPLANKAYIAIFISDGDNIQYTQHALRKIWDASASSRGQIPLNWTIAPGLVDIGPGILNYYYSTATPQDCFVAGPSGMGYAIPFNTLTEPGAAVGDYLTDPVRLDGYTRLTETYLQRAGLRAVTIWDNATPAQRASYAKNCRQLYGATVQNFKDVPSVASSIAEQRLPFDKLVIPYAGTYEHIHRSLRSKLKNWDGEAPLFLSYQVDIWGEMRPAKIVELAQQLNREFPDKIEFVRADHYFNLANESHRLPFNLAMSPLTKISAGQAADLAQQAIDGTPVTLWSCSDPDAAWLQLDFGAAYRINRYVIRHAGASGMQQAQNTRAFTLQASLDGAKWSTIDAYKGNVENVTDVEMQPVVARYLRVTIDDLGADGRASIADIEVYGSRQP</sequence>
<dbReference type="STRING" id="314230.DSM3645_13278"/>
<dbReference type="InterPro" id="IPR025832">
    <property type="entry name" value="GxGYxYP_C"/>
</dbReference>
<evidence type="ECO:0000313" key="3">
    <source>
        <dbReference type="EMBL" id="EAQ77013.1"/>
    </source>
</evidence>
<accession>A4A2J3</accession>
<dbReference type="OrthoDB" id="3799094at2"/>
<keyword evidence="1" id="KW-0732">Signal</keyword>
<dbReference type="PANTHER" id="PTHR37321:SF1">
    <property type="entry name" value="EXPORTED PROTEIN"/>
    <property type="match status" value="1"/>
</dbReference>
<dbReference type="InterPro" id="IPR038410">
    <property type="entry name" value="GxGYxYP_C_sf"/>
</dbReference>
<evidence type="ECO:0000259" key="2">
    <source>
        <dbReference type="PROSITE" id="PS50022"/>
    </source>
</evidence>
<dbReference type="Gene3D" id="2.60.120.260">
    <property type="entry name" value="Galactose-binding domain-like"/>
    <property type="match status" value="1"/>
</dbReference>
<dbReference type="Pfam" id="PF20958">
    <property type="entry name" value="GxGYxYP_N_3rd"/>
    <property type="match status" value="1"/>
</dbReference>
<dbReference type="AlphaFoldDB" id="A4A2J3"/>
<gene>
    <name evidence="3" type="ORF">DSM3645_13278</name>
</gene>
<dbReference type="InterPro" id="IPR000421">
    <property type="entry name" value="FA58C"/>
</dbReference>
<dbReference type="PANTHER" id="PTHR37321">
    <property type="entry name" value="EXPORTED PROTEIN-RELATED"/>
    <property type="match status" value="1"/>
</dbReference>
<name>A4A2J3_9BACT</name>
<dbReference type="Pfam" id="PF14323">
    <property type="entry name" value="GxGYxYP_C"/>
    <property type="match status" value="1"/>
</dbReference>
<dbReference type="Pfam" id="PF16216">
    <property type="entry name" value="GxGYxYP_N"/>
    <property type="match status" value="1"/>
</dbReference>
<dbReference type="EMBL" id="AANZ01000046">
    <property type="protein sequence ID" value="EAQ77013.1"/>
    <property type="molecule type" value="Genomic_DNA"/>
</dbReference>
<dbReference type="InterPro" id="IPR048309">
    <property type="entry name" value="GxGYxYP_N_3rd"/>
</dbReference>
<feature type="signal peptide" evidence="1">
    <location>
        <begin position="1"/>
        <end position="22"/>
    </location>
</feature>
<dbReference type="Pfam" id="PF20957">
    <property type="entry name" value="GxGYxYP_N_2nd"/>
    <property type="match status" value="1"/>
</dbReference>
<dbReference type="RefSeq" id="WP_002650555.1">
    <property type="nucleotide sequence ID" value="NZ_CH672376.1"/>
</dbReference>
<dbReference type="SUPFAM" id="SSF49785">
    <property type="entry name" value="Galactose-binding domain-like"/>
    <property type="match status" value="1"/>
</dbReference>
<dbReference type="InterPro" id="IPR032626">
    <property type="entry name" value="GxGYxYP_N_1st"/>
</dbReference>
<feature type="chain" id="PRO_5002664028" description="F5/8 type C domain-containing protein" evidence="1">
    <location>
        <begin position="23"/>
        <end position="705"/>
    </location>
</feature>
<dbReference type="PROSITE" id="PS50022">
    <property type="entry name" value="FA58C_3"/>
    <property type="match status" value="1"/>
</dbReference>
<dbReference type="eggNOG" id="COG1595">
    <property type="taxonomic scope" value="Bacteria"/>
</dbReference>
<dbReference type="InterPro" id="IPR048310">
    <property type="entry name" value="GxGYxYP_N_2nd"/>
</dbReference>
<proteinExistence type="predicted"/>
<feature type="domain" description="F5/8 type C" evidence="2">
    <location>
        <begin position="555"/>
        <end position="702"/>
    </location>
</feature>
<dbReference type="HOGENOM" id="CLU_391131_0_0_0"/>
<evidence type="ECO:0000313" key="4">
    <source>
        <dbReference type="Proteomes" id="UP000004358"/>
    </source>
</evidence>
<evidence type="ECO:0000256" key="1">
    <source>
        <dbReference type="SAM" id="SignalP"/>
    </source>
</evidence>
<dbReference type="Gene3D" id="3.20.20.490">
    <property type="entry name" value="GxGYxYP glycoside hydrolase, C-terminal domain"/>
    <property type="match status" value="1"/>
</dbReference>